<evidence type="ECO:0000256" key="2">
    <source>
        <dbReference type="ARBA" id="ARBA00007886"/>
    </source>
</evidence>
<comment type="subcellular location">
    <subcellularLocation>
        <location evidence="1">Membrane</location>
        <topology evidence="1">Lipid-anchor</topology>
    </subcellularLocation>
</comment>
<keyword evidence="4 8" id="KW-0732">Signal</keyword>
<feature type="domain" description="Spore germination GerAC-like C-terminal" evidence="9">
    <location>
        <begin position="214"/>
        <end position="376"/>
    </location>
</feature>
<feature type="chain" id="PRO_5009213783" evidence="8">
    <location>
        <begin position="21"/>
        <end position="380"/>
    </location>
</feature>
<evidence type="ECO:0000313" key="11">
    <source>
        <dbReference type="EMBL" id="OFI06539.1"/>
    </source>
</evidence>
<dbReference type="Pfam" id="PF25198">
    <property type="entry name" value="Spore_GerAC_N"/>
    <property type="match status" value="1"/>
</dbReference>
<protein>
    <submittedName>
        <fullName evidence="11">Spore germination protein B3</fullName>
    </submittedName>
</protein>
<organism evidence="11 12">
    <name type="scientific">Clostridium acetireducens DSM 10703</name>
    <dbReference type="NCBI Taxonomy" id="1121290"/>
    <lineage>
        <taxon>Bacteria</taxon>
        <taxon>Bacillati</taxon>
        <taxon>Bacillota</taxon>
        <taxon>Clostridia</taxon>
        <taxon>Eubacteriales</taxon>
        <taxon>Clostridiaceae</taxon>
        <taxon>Clostridium</taxon>
    </lineage>
</organism>
<dbReference type="PROSITE" id="PS51257">
    <property type="entry name" value="PROKAR_LIPOPROTEIN"/>
    <property type="match status" value="1"/>
</dbReference>
<keyword evidence="12" id="KW-1185">Reference proteome</keyword>
<feature type="signal peptide" evidence="8">
    <location>
        <begin position="1"/>
        <end position="20"/>
    </location>
</feature>
<dbReference type="GO" id="GO:0009847">
    <property type="term" value="P:spore germination"/>
    <property type="evidence" value="ECO:0007669"/>
    <property type="project" value="InterPro"/>
</dbReference>
<dbReference type="Pfam" id="PF05504">
    <property type="entry name" value="Spore_GerAC"/>
    <property type="match status" value="1"/>
</dbReference>
<evidence type="ECO:0000256" key="6">
    <source>
        <dbReference type="ARBA" id="ARBA00023139"/>
    </source>
</evidence>
<evidence type="ECO:0000256" key="4">
    <source>
        <dbReference type="ARBA" id="ARBA00022729"/>
    </source>
</evidence>
<dbReference type="AlphaFoldDB" id="A0A1E8EZH5"/>
<dbReference type="InterPro" id="IPR057336">
    <property type="entry name" value="GerAC_N"/>
</dbReference>
<keyword evidence="3" id="KW-0309">Germination</keyword>
<evidence type="ECO:0000256" key="3">
    <source>
        <dbReference type="ARBA" id="ARBA00022544"/>
    </source>
</evidence>
<comment type="caution">
    <text evidence="11">The sequence shown here is derived from an EMBL/GenBank/DDBJ whole genome shotgun (WGS) entry which is preliminary data.</text>
</comment>
<evidence type="ECO:0000256" key="8">
    <source>
        <dbReference type="SAM" id="SignalP"/>
    </source>
</evidence>
<accession>A0A1E8EZH5</accession>
<gene>
    <name evidence="11" type="primary">gerBC</name>
    <name evidence="11" type="ORF">CLOACE_10390</name>
</gene>
<proteinExistence type="inferred from homology"/>
<evidence type="ECO:0000256" key="1">
    <source>
        <dbReference type="ARBA" id="ARBA00004635"/>
    </source>
</evidence>
<comment type="similarity">
    <text evidence="2">Belongs to the GerABKC lipoprotein family.</text>
</comment>
<evidence type="ECO:0000256" key="7">
    <source>
        <dbReference type="ARBA" id="ARBA00023288"/>
    </source>
</evidence>
<dbReference type="Gene3D" id="6.20.190.10">
    <property type="entry name" value="Nutrient germinant receptor protein C, domain 1"/>
    <property type="match status" value="1"/>
</dbReference>
<keyword evidence="7" id="KW-0449">Lipoprotein</keyword>
<dbReference type="EMBL" id="LZFO01000011">
    <property type="protein sequence ID" value="OFI06539.1"/>
    <property type="molecule type" value="Genomic_DNA"/>
</dbReference>
<dbReference type="InterPro" id="IPR038501">
    <property type="entry name" value="Spore_GerAC_C_sf"/>
</dbReference>
<keyword evidence="5" id="KW-0472">Membrane</keyword>
<feature type="domain" description="Spore germination protein N-terminal" evidence="10">
    <location>
        <begin position="24"/>
        <end position="186"/>
    </location>
</feature>
<dbReference type="PANTHER" id="PTHR35789">
    <property type="entry name" value="SPORE GERMINATION PROTEIN B3"/>
    <property type="match status" value="1"/>
</dbReference>
<dbReference type="PANTHER" id="PTHR35789:SF1">
    <property type="entry name" value="SPORE GERMINATION PROTEIN B3"/>
    <property type="match status" value="1"/>
</dbReference>
<dbReference type="GO" id="GO:0016020">
    <property type="term" value="C:membrane"/>
    <property type="evidence" value="ECO:0007669"/>
    <property type="project" value="UniProtKB-SubCell"/>
</dbReference>
<evidence type="ECO:0000256" key="5">
    <source>
        <dbReference type="ARBA" id="ARBA00023136"/>
    </source>
</evidence>
<evidence type="ECO:0000259" key="10">
    <source>
        <dbReference type="Pfam" id="PF25198"/>
    </source>
</evidence>
<name>A0A1E8EZH5_9CLOT</name>
<dbReference type="Proteomes" id="UP000175744">
    <property type="component" value="Unassembled WGS sequence"/>
</dbReference>
<evidence type="ECO:0000313" key="12">
    <source>
        <dbReference type="Proteomes" id="UP000175744"/>
    </source>
</evidence>
<sequence>MIKNIISILLILIIPIAASACWSSNDLNDIGIILGMGIDKDKQDKFEVTVQTVNPSSSNGSEGASKNSSYILHCAKGNSVFDAARNISKDASRKNYWPHAKLVILTEELAKEDIKPYLDFFTRDSQRRKTAYFVISNSSIKNIMSSEKDYDNVPSNEIIKLIEESSINGYGVKSNIRDFIKESEDVSGVSFMNCFTQNCPQDKIDKKSNNTLSNVGIFYKYKLIDFLSLEENRILNFIKNKIKNPVLTFEYEDKTFTLEVTKSKTKIKPKIEKGNYTIKSDTNIDFNIVEYSDNYNIENINKNDLTKTVENSLKSSIMQLFNKSKNIYKLDLFGFGNAFSYKYPNILNLSQDQWQKIFVEKVKFQPNVKANINYTGIKIR</sequence>
<keyword evidence="6" id="KW-0564">Palmitate</keyword>
<dbReference type="STRING" id="1121290.CLAOCE_10390"/>
<dbReference type="RefSeq" id="WP_070109970.1">
    <property type="nucleotide sequence ID" value="NZ_LZFO01000011.1"/>
</dbReference>
<dbReference type="NCBIfam" id="TIGR02887">
    <property type="entry name" value="spore_ger_x_C"/>
    <property type="match status" value="1"/>
</dbReference>
<evidence type="ECO:0000259" key="9">
    <source>
        <dbReference type="Pfam" id="PF05504"/>
    </source>
</evidence>
<dbReference type="InterPro" id="IPR046953">
    <property type="entry name" value="Spore_GerAC-like_C"/>
</dbReference>
<dbReference type="InterPro" id="IPR008844">
    <property type="entry name" value="Spore_GerAC-like"/>
</dbReference>
<dbReference type="Gene3D" id="3.30.300.210">
    <property type="entry name" value="Nutrient germinant receptor protein C, domain 3"/>
    <property type="match status" value="1"/>
</dbReference>
<reference evidence="11 12" key="1">
    <citation type="submission" date="2016-06" db="EMBL/GenBank/DDBJ databases">
        <title>Genome sequence of Clostridium acetireducens DSM 10703.</title>
        <authorList>
            <person name="Poehlein A."/>
            <person name="Fluechter S."/>
            <person name="Duerre P."/>
            <person name="Daniel R."/>
        </authorList>
    </citation>
    <scope>NUCLEOTIDE SEQUENCE [LARGE SCALE GENOMIC DNA]</scope>
    <source>
        <strain evidence="11 12">DSM 10703</strain>
    </source>
</reference>